<dbReference type="Gene3D" id="3.30.160.60">
    <property type="entry name" value="Classic Zinc Finger"/>
    <property type="match status" value="2"/>
</dbReference>
<dbReference type="InterPro" id="IPR013087">
    <property type="entry name" value="Znf_C2H2_type"/>
</dbReference>
<reference evidence="13 14" key="1">
    <citation type="journal article" date="2015" name="Genome Biol. Evol.">
        <title>Phylogenomic analyses indicate that early fungi evolved digesting cell walls of algal ancestors of land plants.</title>
        <authorList>
            <person name="Chang Y."/>
            <person name="Wang S."/>
            <person name="Sekimoto S."/>
            <person name="Aerts A.L."/>
            <person name="Choi C."/>
            <person name="Clum A."/>
            <person name="LaButti K.M."/>
            <person name="Lindquist E.A."/>
            <person name="Yee Ngan C."/>
            <person name="Ohm R.A."/>
            <person name="Salamov A.A."/>
            <person name="Grigoriev I.V."/>
            <person name="Spatafora J.W."/>
            <person name="Berbee M.L."/>
        </authorList>
    </citation>
    <scope>NUCLEOTIDE SEQUENCE [LARGE SCALE GENOMIC DNA]</scope>
    <source>
        <strain evidence="13 14">NRRL 1564</strain>
    </source>
</reference>
<evidence type="ECO:0000313" key="13">
    <source>
        <dbReference type="EMBL" id="PIA15345.1"/>
    </source>
</evidence>
<dbReference type="InterPro" id="IPR036236">
    <property type="entry name" value="Znf_C2H2_sf"/>
</dbReference>
<dbReference type="PANTHER" id="PTHR14003">
    <property type="entry name" value="TRANSCRIPTIONAL REPRESSOR PROTEIN YY"/>
    <property type="match status" value="1"/>
</dbReference>
<evidence type="ECO:0000256" key="6">
    <source>
        <dbReference type="ARBA" id="ARBA00022833"/>
    </source>
</evidence>
<dbReference type="OrthoDB" id="6077919at2759"/>
<evidence type="ECO:0000256" key="3">
    <source>
        <dbReference type="ARBA" id="ARBA00022723"/>
    </source>
</evidence>
<dbReference type="SUPFAM" id="SSF57667">
    <property type="entry name" value="beta-beta-alpha zinc fingers"/>
    <property type="match status" value="1"/>
</dbReference>
<keyword evidence="10" id="KW-0539">Nucleus</keyword>
<proteinExistence type="inferred from homology"/>
<keyword evidence="4" id="KW-0677">Repeat</keyword>
<dbReference type="PANTHER" id="PTHR14003:SF19">
    <property type="entry name" value="YY2 TRANSCRIPTION FACTOR"/>
    <property type="match status" value="1"/>
</dbReference>
<keyword evidence="3" id="KW-0479">Metal-binding</keyword>
<dbReference type="STRING" id="763665.A0A2G5B8L2"/>
<keyword evidence="14" id="KW-1185">Reference proteome</keyword>
<dbReference type="PROSITE" id="PS50157">
    <property type="entry name" value="ZINC_FINGER_C2H2_2"/>
    <property type="match status" value="2"/>
</dbReference>
<dbReference type="GO" id="GO:0000978">
    <property type="term" value="F:RNA polymerase II cis-regulatory region sequence-specific DNA binding"/>
    <property type="evidence" value="ECO:0007669"/>
    <property type="project" value="TreeGrafter"/>
</dbReference>
<organism evidence="13 14">
    <name type="scientific">Coemansia reversa (strain ATCC 12441 / NRRL 1564)</name>
    <dbReference type="NCBI Taxonomy" id="763665"/>
    <lineage>
        <taxon>Eukaryota</taxon>
        <taxon>Fungi</taxon>
        <taxon>Fungi incertae sedis</taxon>
        <taxon>Zoopagomycota</taxon>
        <taxon>Kickxellomycotina</taxon>
        <taxon>Kickxellomycetes</taxon>
        <taxon>Kickxellales</taxon>
        <taxon>Kickxellaceae</taxon>
        <taxon>Coemansia</taxon>
    </lineage>
</organism>
<feature type="domain" description="C2H2-type" evidence="12">
    <location>
        <begin position="22"/>
        <end position="49"/>
    </location>
</feature>
<dbReference type="PROSITE" id="PS00028">
    <property type="entry name" value="ZINC_FINGER_C2H2_1"/>
    <property type="match status" value="2"/>
</dbReference>
<sequence length="74" mass="8566">MGLARLNSHNGTQGSSSQRKRYLCTVCQKMFARPSTLATHMHSHTGEKPYECMWDSCGKRFSVMSNLRRHQRIH</sequence>
<dbReference type="EMBL" id="KZ303508">
    <property type="protein sequence ID" value="PIA15345.1"/>
    <property type="molecule type" value="Genomic_DNA"/>
</dbReference>
<keyword evidence="6" id="KW-0862">Zinc</keyword>
<feature type="non-terminal residue" evidence="13">
    <location>
        <position position="74"/>
    </location>
</feature>
<keyword evidence="9" id="KW-0804">Transcription</keyword>
<dbReference type="GO" id="GO:0000981">
    <property type="term" value="F:DNA-binding transcription factor activity, RNA polymerase II-specific"/>
    <property type="evidence" value="ECO:0007669"/>
    <property type="project" value="TreeGrafter"/>
</dbReference>
<evidence type="ECO:0000256" key="11">
    <source>
        <dbReference type="PROSITE-ProRule" id="PRU00042"/>
    </source>
</evidence>
<evidence type="ECO:0000256" key="2">
    <source>
        <dbReference type="ARBA" id="ARBA00006991"/>
    </source>
</evidence>
<evidence type="ECO:0000313" key="14">
    <source>
        <dbReference type="Proteomes" id="UP000242474"/>
    </source>
</evidence>
<evidence type="ECO:0000256" key="1">
    <source>
        <dbReference type="ARBA" id="ARBA00004123"/>
    </source>
</evidence>
<dbReference type="GO" id="GO:0031519">
    <property type="term" value="C:PcG protein complex"/>
    <property type="evidence" value="ECO:0007669"/>
    <property type="project" value="TreeGrafter"/>
</dbReference>
<dbReference type="Proteomes" id="UP000242474">
    <property type="component" value="Unassembled WGS sequence"/>
</dbReference>
<evidence type="ECO:0000256" key="5">
    <source>
        <dbReference type="ARBA" id="ARBA00022771"/>
    </source>
</evidence>
<comment type="subcellular location">
    <subcellularLocation>
        <location evidence="1">Nucleus</location>
    </subcellularLocation>
</comment>
<evidence type="ECO:0000259" key="12">
    <source>
        <dbReference type="PROSITE" id="PS50157"/>
    </source>
</evidence>
<dbReference type="GO" id="GO:0008270">
    <property type="term" value="F:zinc ion binding"/>
    <property type="evidence" value="ECO:0007669"/>
    <property type="project" value="UniProtKB-KW"/>
</dbReference>
<feature type="domain" description="C2H2-type" evidence="12">
    <location>
        <begin position="50"/>
        <end position="74"/>
    </location>
</feature>
<protein>
    <recommendedName>
        <fullName evidence="12">C2H2-type domain-containing protein</fullName>
    </recommendedName>
</protein>
<name>A0A2G5B8L2_COERN</name>
<gene>
    <name evidence="13" type="ORF">COEREDRAFT_44961</name>
</gene>
<evidence type="ECO:0000256" key="9">
    <source>
        <dbReference type="ARBA" id="ARBA00023163"/>
    </source>
</evidence>
<keyword evidence="7" id="KW-0805">Transcription regulation</keyword>
<accession>A0A2G5B8L2</accession>
<evidence type="ECO:0000256" key="8">
    <source>
        <dbReference type="ARBA" id="ARBA00023125"/>
    </source>
</evidence>
<dbReference type="FunFam" id="3.30.160.60:FF:000761">
    <property type="entry name" value="Zinc finger protein 449"/>
    <property type="match status" value="1"/>
</dbReference>
<evidence type="ECO:0000256" key="10">
    <source>
        <dbReference type="ARBA" id="ARBA00023242"/>
    </source>
</evidence>
<dbReference type="Pfam" id="PF00096">
    <property type="entry name" value="zf-C2H2"/>
    <property type="match status" value="2"/>
</dbReference>
<keyword evidence="5 11" id="KW-0863">Zinc-finger</keyword>
<keyword evidence="8" id="KW-0238">DNA-binding</keyword>
<dbReference type="FunFam" id="3.30.160.60:FF:001174">
    <property type="entry name" value="zinc finger protein 527 isoform X1"/>
    <property type="match status" value="1"/>
</dbReference>
<evidence type="ECO:0000256" key="4">
    <source>
        <dbReference type="ARBA" id="ARBA00022737"/>
    </source>
</evidence>
<comment type="similarity">
    <text evidence="2">Belongs to the krueppel C2H2-type zinc-finger protein family.</text>
</comment>
<dbReference type="AlphaFoldDB" id="A0A2G5B8L2"/>
<dbReference type="SMART" id="SM00355">
    <property type="entry name" value="ZnF_C2H2"/>
    <property type="match status" value="2"/>
</dbReference>
<evidence type="ECO:0000256" key="7">
    <source>
        <dbReference type="ARBA" id="ARBA00023015"/>
    </source>
</evidence>
<dbReference type="GO" id="GO:0000785">
    <property type="term" value="C:chromatin"/>
    <property type="evidence" value="ECO:0007669"/>
    <property type="project" value="TreeGrafter"/>
</dbReference>
<dbReference type="GO" id="GO:0005667">
    <property type="term" value="C:transcription regulator complex"/>
    <property type="evidence" value="ECO:0007669"/>
    <property type="project" value="TreeGrafter"/>
</dbReference>